<reference evidence="1 2" key="1">
    <citation type="submission" date="2019-09" db="EMBL/GenBank/DDBJ databases">
        <title>Taxonomic organization of the family Brucellaceae based on a phylogenomic approach.</title>
        <authorList>
            <person name="Leclercq S."/>
            <person name="Cloeckaert A."/>
            <person name="Zygmunt M.S."/>
        </authorList>
    </citation>
    <scope>NUCLEOTIDE SEQUENCE [LARGE SCALE GENOMIC DNA]</scope>
    <source>
        <strain evidence="1 2">WS1830</strain>
    </source>
</reference>
<protein>
    <submittedName>
        <fullName evidence="1">HrgA protein</fullName>
    </submittedName>
</protein>
<sequence length="317" mass="36595">MKFDLRRRVEELLSANPGKRYKARDIAIWITETYPEASAAKMKKSASLENHSQLLNQIVAEIGANRPGWQRNMPQLRTTEGVRPRQYYWTEKTEKQEVEEVEAGGSEQVEVDIDILAKNDTPKLVEKITPRRSEHDLYPMLIDFIEAEHSVRGYRIDEKKSSNAHGSGGNKWLFPDVVGMENLTTGLHSEVVTAVRESRDRQLRLWSFEVKLLINRSNARETYFQAVSNSSWANFGYLVAADFEGSETLKELRILYAMHGIGLIRLDQENPVESEILVPAREKLDIEWPMCSRLAVENRDFRDFTTKVRQFFQTGDM</sequence>
<gene>
    <name evidence="1" type="ORF">F9L08_19210</name>
</gene>
<organism evidence="1 2">
    <name type="scientific">Brucella tritici</name>
    <dbReference type="NCBI Taxonomy" id="94626"/>
    <lineage>
        <taxon>Bacteria</taxon>
        <taxon>Pseudomonadati</taxon>
        <taxon>Pseudomonadota</taxon>
        <taxon>Alphaproteobacteria</taxon>
        <taxon>Hyphomicrobiales</taxon>
        <taxon>Brucellaceae</taxon>
        <taxon>Brucella/Ochrobactrum group</taxon>
        <taxon>Brucella</taxon>
    </lineage>
</organism>
<proteinExistence type="predicted"/>
<dbReference type="Proteomes" id="UP000481643">
    <property type="component" value="Unassembled WGS sequence"/>
</dbReference>
<accession>A0A6L3YG19</accession>
<dbReference type="RefSeq" id="WP_151652559.1">
    <property type="nucleotide sequence ID" value="NZ_WBVX01000023.1"/>
</dbReference>
<dbReference type="EMBL" id="WBVX01000023">
    <property type="protein sequence ID" value="KAB2681412.1"/>
    <property type="molecule type" value="Genomic_DNA"/>
</dbReference>
<comment type="caution">
    <text evidence="1">The sequence shown here is derived from an EMBL/GenBank/DDBJ whole genome shotgun (WGS) entry which is preliminary data.</text>
</comment>
<evidence type="ECO:0000313" key="2">
    <source>
        <dbReference type="Proteomes" id="UP000481643"/>
    </source>
</evidence>
<dbReference type="AlphaFoldDB" id="A0A6L3YG19"/>
<evidence type="ECO:0000313" key="1">
    <source>
        <dbReference type="EMBL" id="KAB2681412.1"/>
    </source>
</evidence>
<name>A0A6L3YG19_9HYPH</name>